<dbReference type="AlphaFoldDB" id="A0AAV3ZV31"/>
<dbReference type="EMBL" id="BLXT01003657">
    <property type="protein sequence ID" value="GFO02831.1"/>
    <property type="molecule type" value="Genomic_DNA"/>
</dbReference>
<dbReference type="Proteomes" id="UP000735302">
    <property type="component" value="Unassembled WGS sequence"/>
</dbReference>
<reference evidence="1 2" key="1">
    <citation type="journal article" date="2021" name="Elife">
        <title>Chloroplast acquisition without the gene transfer in kleptoplastic sea slugs, Plakobranchus ocellatus.</title>
        <authorList>
            <person name="Maeda T."/>
            <person name="Takahashi S."/>
            <person name="Yoshida T."/>
            <person name="Shimamura S."/>
            <person name="Takaki Y."/>
            <person name="Nagai Y."/>
            <person name="Toyoda A."/>
            <person name="Suzuki Y."/>
            <person name="Arimoto A."/>
            <person name="Ishii H."/>
            <person name="Satoh N."/>
            <person name="Nishiyama T."/>
            <person name="Hasebe M."/>
            <person name="Maruyama T."/>
            <person name="Minagawa J."/>
            <person name="Obokata J."/>
            <person name="Shigenobu S."/>
        </authorList>
    </citation>
    <scope>NUCLEOTIDE SEQUENCE [LARGE SCALE GENOMIC DNA]</scope>
</reference>
<gene>
    <name evidence="1" type="ORF">PoB_002933600</name>
</gene>
<evidence type="ECO:0000313" key="2">
    <source>
        <dbReference type="Proteomes" id="UP000735302"/>
    </source>
</evidence>
<name>A0AAV3ZV31_9GAST</name>
<organism evidence="1 2">
    <name type="scientific">Plakobranchus ocellatus</name>
    <dbReference type="NCBI Taxonomy" id="259542"/>
    <lineage>
        <taxon>Eukaryota</taxon>
        <taxon>Metazoa</taxon>
        <taxon>Spiralia</taxon>
        <taxon>Lophotrochozoa</taxon>
        <taxon>Mollusca</taxon>
        <taxon>Gastropoda</taxon>
        <taxon>Heterobranchia</taxon>
        <taxon>Euthyneura</taxon>
        <taxon>Panpulmonata</taxon>
        <taxon>Sacoglossa</taxon>
        <taxon>Placobranchoidea</taxon>
        <taxon>Plakobranchidae</taxon>
        <taxon>Plakobranchus</taxon>
    </lineage>
</organism>
<evidence type="ECO:0000313" key="1">
    <source>
        <dbReference type="EMBL" id="GFO02831.1"/>
    </source>
</evidence>
<comment type="caution">
    <text evidence="1">The sequence shown here is derived from an EMBL/GenBank/DDBJ whole genome shotgun (WGS) entry which is preliminary data.</text>
</comment>
<accession>A0AAV3ZV31</accession>
<sequence length="83" mass="8942">MSTVLLITISPTPLAFPRAINCRDFLIPRSNSSSGGAEFSSPTLITITLAIGRQSLGQISTMRALHRGNEIKICEKGWERVGG</sequence>
<proteinExistence type="predicted"/>
<protein>
    <submittedName>
        <fullName evidence="1">Uncharacterized protein</fullName>
    </submittedName>
</protein>
<keyword evidence="2" id="KW-1185">Reference proteome</keyword>